<reference evidence="1" key="2">
    <citation type="submission" date="2020-03" db="EMBL/GenBank/DDBJ databases">
        <title>Walnut 2.0.</title>
        <authorList>
            <person name="Marrano A."/>
            <person name="Britton M."/>
            <person name="Zimin A.V."/>
            <person name="Zaini P.A."/>
            <person name="Workman R."/>
            <person name="Puiu D."/>
            <person name="Bianco L."/>
            <person name="Allen B.J."/>
            <person name="Troggio M."/>
            <person name="Leslie C.A."/>
            <person name="Timp W."/>
            <person name="Dendekar A."/>
            <person name="Salzberg S.L."/>
            <person name="Neale D.B."/>
        </authorList>
    </citation>
    <scope>NUCLEOTIDE SEQUENCE</scope>
    <source>
        <tissue evidence="1">Leaves</tissue>
    </source>
</reference>
<dbReference type="EMBL" id="LIHL02000007">
    <property type="protein sequence ID" value="KAF5464474.1"/>
    <property type="molecule type" value="Genomic_DNA"/>
</dbReference>
<dbReference type="Gramene" id="Jr07_08690_p2">
    <property type="protein sequence ID" value="cds.Jr07_08690_p2"/>
    <property type="gene ID" value="Jr07_08690"/>
</dbReference>
<gene>
    <name evidence="1" type="ORF">F2P56_014548</name>
</gene>
<dbReference type="AlphaFoldDB" id="A0A833XDP8"/>
<dbReference type="Proteomes" id="UP000619265">
    <property type="component" value="Unassembled WGS sequence"/>
</dbReference>
<proteinExistence type="predicted"/>
<evidence type="ECO:0000313" key="2">
    <source>
        <dbReference type="Proteomes" id="UP000619265"/>
    </source>
</evidence>
<reference evidence="1" key="1">
    <citation type="submission" date="2015-10" db="EMBL/GenBank/DDBJ databases">
        <authorList>
            <person name="Martinez-Garcia P.J."/>
            <person name="Crepeau M.W."/>
            <person name="Puiu D."/>
            <person name="Gonzalez-Ibeas D."/>
            <person name="Whalen J."/>
            <person name="Stevens K."/>
            <person name="Paul R."/>
            <person name="Butterfield T."/>
            <person name="Britton M."/>
            <person name="Reagan R."/>
            <person name="Chakraborty S."/>
            <person name="Walawage S.L."/>
            <person name="Vasquez-Gross H.A."/>
            <person name="Cardeno C."/>
            <person name="Famula R."/>
            <person name="Pratt K."/>
            <person name="Kuruganti S."/>
            <person name="Aradhya M.K."/>
            <person name="Leslie C.A."/>
            <person name="Dandekar A.M."/>
            <person name="Salzberg S.L."/>
            <person name="Wegrzyn J.L."/>
            <person name="Langley C.H."/>
            <person name="Neale D.B."/>
        </authorList>
    </citation>
    <scope>NUCLEOTIDE SEQUENCE</scope>
    <source>
        <tissue evidence="1">Leaves</tissue>
    </source>
</reference>
<protein>
    <submittedName>
        <fullName evidence="1">Uncharacterized protein</fullName>
    </submittedName>
</protein>
<evidence type="ECO:0000313" key="1">
    <source>
        <dbReference type="EMBL" id="KAF5464474.1"/>
    </source>
</evidence>
<organism evidence="1 2">
    <name type="scientific">Juglans regia</name>
    <name type="common">English walnut</name>
    <dbReference type="NCBI Taxonomy" id="51240"/>
    <lineage>
        <taxon>Eukaryota</taxon>
        <taxon>Viridiplantae</taxon>
        <taxon>Streptophyta</taxon>
        <taxon>Embryophyta</taxon>
        <taxon>Tracheophyta</taxon>
        <taxon>Spermatophyta</taxon>
        <taxon>Magnoliopsida</taxon>
        <taxon>eudicotyledons</taxon>
        <taxon>Gunneridae</taxon>
        <taxon>Pentapetalae</taxon>
        <taxon>rosids</taxon>
        <taxon>fabids</taxon>
        <taxon>Fagales</taxon>
        <taxon>Juglandaceae</taxon>
        <taxon>Juglans</taxon>
    </lineage>
</organism>
<accession>A0A833XDP8</accession>
<sequence length="145" mass="16324">MYTYLGGVPTPIRVKYSPLPCASPDMTELLNPAPWARLRFPTAASEVRALTLKASRWSLRWKSCSGVLLRDKESKWCNSSVVVATVESETTDSDSDSGHERECGVVESGLRTRVWYRSEVEEEMERKKKKMVRVKRAASRGLGSI</sequence>
<comment type="caution">
    <text evidence="1">The sequence shown here is derived from an EMBL/GenBank/DDBJ whole genome shotgun (WGS) entry which is preliminary data.</text>
</comment>
<name>A0A833XDP8_JUGRE</name>